<accession>A0A4R2JF10</accession>
<dbReference type="Proteomes" id="UP000295680">
    <property type="component" value="Unassembled WGS sequence"/>
</dbReference>
<dbReference type="OrthoDB" id="4290974at2"/>
<dbReference type="EMBL" id="SLWS01000006">
    <property type="protein sequence ID" value="TCO57147.1"/>
    <property type="molecule type" value="Genomic_DNA"/>
</dbReference>
<reference evidence="1 2" key="1">
    <citation type="submission" date="2019-03" db="EMBL/GenBank/DDBJ databases">
        <title>Genomic Encyclopedia of Type Strains, Phase IV (KMG-IV): sequencing the most valuable type-strain genomes for metagenomic binning, comparative biology and taxonomic classification.</title>
        <authorList>
            <person name="Goeker M."/>
        </authorList>
    </citation>
    <scope>NUCLEOTIDE SEQUENCE [LARGE SCALE GENOMIC DNA]</scope>
    <source>
        <strain evidence="1 2">DSM 45934</strain>
    </source>
</reference>
<dbReference type="RefSeq" id="WP_132120959.1">
    <property type="nucleotide sequence ID" value="NZ_SLWS01000006.1"/>
</dbReference>
<keyword evidence="2" id="KW-1185">Reference proteome</keyword>
<proteinExistence type="predicted"/>
<sequence>MSDNDIVEFIRARLDEESALAQLVKEAHVFPDDHDRAGAAYWPTGRVESIVRSYPKPGHRAGLDLIVTFGPDRVLRAVEAKRAVVETCLFFTPDRFAARVFKDLATEWSTHPDYRLEWTP</sequence>
<dbReference type="AlphaFoldDB" id="A0A4R2JF10"/>
<name>A0A4R2JF10_9PSEU</name>
<organism evidence="1 2">
    <name type="scientific">Actinocrispum wychmicini</name>
    <dbReference type="NCBI Taxonomy" id="1213861"/>
    <lineage>
        <taxon>Bacteria</taxon>
        <taxon>Bacillati</taxon>
        <taxon>Actinomycetota</taxon>
        <taxon>Actinomycetes</taxon>
        <taxon>Pseudonocardiales</taxon>
        <taxon>Pseudonocardiaceae</taxon>
        <taxon>Actinocrispum</taxon>
    </lineage>
</organism>
<comment type="caution">
    <text evidence="1">The sequence shown here is derived from an EMBL/GenBank/DDBJ whole genome shotgun (WGS) entry which is preliminary data.</text>
</comment>
<gene>
    <name evidence="1" type="ORF">EV192_106624</name>
</gene>
<dbReference type="InterPro" id="IPR046193">
    <property type="entry name" value="DUF6221"/>
</dbReference>
<dbReference type="Pfam" id="PF19730">
    <property type="entry name" value="DUF6221"/>
    <property type="match status" value="1"/>
</dbReference>
<evidence type="ECO:0000313" key="2">
    <source>
        <dbReference type="Proteomes" id="UP000295680"/>
    </source>
</evidence>
<evidence type="ECO:0000313" key="1">
    <source>
        <dbReference type="EMBL" id="TCO57147.1"/>
    </source>
</evidence>
<protein>
    <submittedName>
        <fullName evidence="1">Uncharacterized protein</fullName>
    </submittedName>
</protein>